<dbReference type="InterPro" id="IPR001202">
    <property type="entry name" value="WW_dom"/>
</dbReference>
<dbReference type="OrthoDB" id="5987976at2759"/>
<feature type="compositionally biased region" description="Acidic residues" evidence="1">
    <location>
        <begin position="1"/>
        <end position="11"/>
    </location>
</feature>
<evidence type="ECO:0000256" key="2">
    <source>
        <dbReference type="SAM" id="Phobius"/>
    </source>
</evidence>
<reference evidence="4" key="2">
    <citation type="submission" date="2022-10" db="EMBL/GenBank/DDBJ databases">
        <authorList>
            <consortium name="ENA_rothamsted_submissions"/>
            <consortium name="culmorum"/>
            <person name="King R."/>
        </authorList>
    </citation>
    <scope>NUCLEOTIDE SEQUENCE</scope>
</reference>
<keyword evidence="2" id="KW-0472">Membrane</keyword>
<keyword evidence="2" id="KW-0812">Transmembrane</keyword>
<dbReference type="EMBL" id="OU896708">
    <property type="protein sequence ID" value="CAG9819172.1"/>
    <property type="molecule type" value="Genomic_DNA"/>
</dbReference>
<feature type="domain" description="WW" evidence="3">
    <location>
        <begin position="540"/>
        <end position="565"/>
    </location>
</feature>
<evidence type="ECO:0000313" key="5">
    <source>
        <dbReference type="Proteomes" id="UP001153737"/>
    </source>
</evidence>
<evidence type="ECO:0000259" key="3">
    <source>
        <dbReference type="PROSITE" id="PS01159"/>
    </source>
</evidence>
<feature type="region of interest" description="Disordered" evidence="1">
    <location>
        <begin position="258"/>
        <end position="283"/>
    </location>
</feature>
<feature type="compositionally biased region" description="Basic and acidic residues" evidence="1">
    <location>
        <begin position="430"/>
        <end position="441"/>
    </location>
</feature>
<feature type="region of interest" description="Disordered" evidence="1">
    <location>
        <begin position="657"/>
        <end position="684"/>
    </location>
</feature>
<dbReference type="Pfam" id="PF18436">
    <property type="entry name" value="HECW1_helix"/>
    <property type="match status" value="1"/>
</dbReference>
<feature type="compositionally biased region" description="Basic residues" evidence="1">
    <location>
        <begin position="273"/>
        <end position="282"/>
    </location>
</feature>
<gene>
    <name evidence="4" type="ORF">PHAECO_LOCUS6891</name>
</gene>
<reference evidence="4" key="1">
    <citation type="submission" date="2022-01" db="EMBL/GenBank/DDBJ databases">
        <authorList>
            <person name="King R."/>
        </authorList>
    </citation>
    <scope>NUCLEOTIDE SEQUENCE</scope>
</reference>
<dbReference type="PROSITE" id="PS01159">
    <property type="entry name" value="WW_DOMAIN_1"/>
    <property type="match status" value="1"/>
</dbReference>
<dbReference type="Pfam" id="PF00397">
    <property type="entry name" value="WW"/>
    <property type="match status" value="1"/>
</dbReference>
<dbReference type="SUPFAM" id="SSF51045">
    <property type="entry name" value="WW domain"/>
    <property type="match status" value="1"/>
</dbReference>
<feature type="transmembrane region" description="Helical" evidence="2">
    <location>
        <begin position="752"/>
        <end position="776"/>
    </location>
</feature>
<dbReference type="InterPro" id="IPR036020">
    <property type="entry name" value="WW_dom_sf"/>
</dbReference>
<name>A0A9N9X0C9_PHACE</name>
<dbReference type="SMART" id="SM00456">
    <property type="entry name" value="WW"/>
    <property type="match status" value="1"/>
</dbReference>
<feature type="region of interest" description="Disordered" evidence="1">
    <location>
        <begin position="416"/>
        <end position="453"/>
    </location>
</feature>
<dbReference type="Proteomes" id="UP001153737">
    <property type="component" value="Chromosome 2"/>
</dbReference>
<feature type="region of interest" description="Disordered" evidence="1">
    <location>
        <begin position="343"/>
        <end position="387"/>
    </location>
</feature>
<feature type="compositionally biased region" description="Basic and acidic residues" evidence="1">
    <location>
        <begin position="478"/>
        <end position="493"/>
    </location>
</feature>
<accession>A0A9N9X0C9</accession>
<dbReference type="Gene3D" id="2.20.70.10">
    <property type="match status" value="1"/>
</dbReference>
<dbReference type="CDD" id="cd00201">
    <property type="entry name" value="WW"/>
    <property type="match status" value="1"/>
</dbReference>
<keyword evidence="2" id="KW-1133">Transmembrane helix</keyword>
<feature type="region of interest" description="Disordered" evidence="1">
    <location>
        <begin position="560"/>
        <end position="587"/>
    </location>
</feature>
<evidence type="ECO:0000256" key="1">
    <source>
        <dbReference type="SAM" id="MobiDB-lite"/>
    </source>
</evidence>
<dbReference type="InterPro" id="IPR040524">
    <property type="entry name" value="HECW1_helix"/>
</dbReference>
<dbReference type="AlphaFoldDB" id="A0A9N9X0C9"/>
<feature type="region of interest" description="Disordered" evidence="1">
    <location>
        <begin position="177"/>
        <end position="202"/>
    </location>
</feature>
<feature type="region of interest" description="Disordered" evidence="1">
    <location>
        <begin position="1"/>
        <end position="24"/>
    </location>
</feature>
<keyword evidence="5" id="KW-1185">Reference proteome</keyword>
<protein>
    <recommendedName>
        <fullName evidence="3">WW domain-containing protein</fullName>
    </recommendedName>
</protein>
<sequence>MTEDEDCDTDTDLSSKLEEDETEESCRFQKCHPRESSDCPSFNGENIPKHVVLKRTTNNAEAEVPNTSNSDQDTRGFQGNRIFAKQEETGCWLLRWDVAEHKEGDFIALCYEDSTSIQECLARQEICGQEQSTMWLLDIPQTHNDYLAQSEPLFIKHPVEKLKKLIKLKTKRCNGIENGAFQDEGEPMKSSENSGEEEEIPENAREILKENSTTVPGGEKGGLTNGLDLEMVNACCPAFPDAPPLPPRSLHRPLERSHALGASFPPPTVLRQNKPKKKKHKEQRLEDAFGFELVDTDEEYKSFGTASTASSVSDAETSSAKVKAALMGTANGPQHIAHLPLEARDSQSSNSSCSTDVVDGDGADTSAKMHKPLSRLGLGQEEAPRTPLHRLKGEAKDVVRPHPKALQRVSEEMVLPVCPPTPTHRSRRPRAPELKPPDLKSSDPPLSPLGQRDIVVAPSSLGRREVVCGPEVKRADVRTLETEKGAGRGRSDTNGEASGGVPLPLQRLSTTRLPSIPERSHRAMIVPDATGEEEPLPPSWEARMDSHGRVFYIDHSTRTTSWTRPGVGPAGPATGSGAGAGADQHRRQLDRRYQSIRRTISSCRMDDGEALALYNRNPTLKHMIVRIRRDPNIFDKYQHNKELVSLVNLFADTTQDLPNGWDTKKDRNSKAPVPPPRTTATTSTTSTTLTSCFADVPAAYNDKVVAFLRQPNIFDILKERHSPVGSSSSLRDKVNAVRVDGTCALDRFSHDVHLTILLSHVILEVCLAGILNYSILM</sequence>
<evidence type="ECO:0000313" key="4">
    <source>
        <dbReference type="EMBL" id="CAG9819172.1"/>
    </source>
</evidence>
<feature type="region of interest" description="Disordered" evidence="1">
    <location>
        <begin position="57"/>
        <end position="76"/>
    </location>
</feature>
<organism evidence="4 5">
    <name type="scientific">Phaedon cochleariae</name>
    <name type="common">Mustard beetle</name>
    <dbReference type="NCBI Taxonomy" id="80249"/>
    <lineage>
        <taxon>Eukaryota</taxon>
        <taxon>Metazoa</taxon>
        <taxon>Ecdysozoa</taxon>
        <taxon>Arthropoda</taxon>
        <taxon>Hexapoda</taxon>
        <taxon>Insecta</taxon>
        <taxon>Pterygota</taxon>
        <taxon>Neoptera</taxon>
        <taxon>Endopterygota</taxon>
        <taxon>Coleoptera</taxon>
        <taxon>Polyphaga</taxon>
        <taxon>Cucujiformia</taxon>
        <taxon>Chrysomeloidea</taxon>
        <taxon>Chrysomelidae</taxon>
        <taxon>Chrysomelinae</taxon>
        <taxon>Chrysomelini</taxon>
        <taxon>Phaedon</taxon>
    </lineage>
</organism>
<proteinExistence type="predicted"/>
<feature type="region of interest" description="Disordered" evidence="1">
    <location>
        <begin position="478"/>
        <end position="504"/>
    </location>
</feature>